<feature type="transmembrane region" description="Helical" evidence="1">
    <location>
        <begin position="236"/>
        <end position="264"/>
    </location>
</feature>
<feature type="transmembrane region" description="Helical" evidence="1">
    <location>
        <begin position="360"/>
        <end position="388"/>
    </location>
</feature>
<sequence>MLTDAFAWSPTVTATALGFTLAGIALGTVSGLVPGLHANTMALVLAGVAPSLPGPPRYVVCAMLAAGVVHTFLDVVPTLALGVPDPAMAVGALPGHRLVIQGRGHETLRLSALGSGLAIVFAVPLAVPVTRVMVAAYPIIERHLGVLLLATATLLVVTESSYQAAVAGVGCFCAATALGAVTLDIQPQAPLASGSILMPLFTGLFGSPVLLDALAGDGVPEQGDATLAVAPRVTGAVAGVGTLAGAAVGYVPGVSSAVAATVALLGVPARLGARGFVIAVSAVNTANTIFALFALVALGSPRTGVLVAADSLNAPVSLGLWLPAVAIAAGVGALAVPVLGDRYLTVVGRLDYARLSVATLAGLVVLTALLTGLVGVGVFLVATLLGLVPPRYGARRVHLMGVLTGPLTLGM</sequence>
<feature type="transmembrane region" description="Helical" evidence="1">
    <location>
        <begin position="108"/>
        <end position="127"/>
    </location>
</feature>
<evidence type="ECO:0000313" key="5">
    <source>
        <dbReference type="EMBL" id="KAB7519258.1"/>
    </source>
</evidence>
<evidence type="ECO:0000313" key="4">
    <source>
        <dbReference type="EMBL" id="KAB7518169.1"/>
    </source>
</evidence>
<evidence type="ECO:0000313" key="8">
    <source>
        <dbReference type="Proteomes" id="UP000326865"/>
    </source>
</evidence>
<gene>
    <name evidence="3" type="ORF">DM867_07040</name>
    <name evidence="4" type="ORF">DMP03_02060</name>
    <name evidence="5" type="ORF">DP108_03875</name>
</gene>
<proteinExistence type="predicted"/>
<feature type="transmembrane region" description="Helical" evidence="1">
    <location>
        <begin position="318"/>
        <end position="339"/>
    </location>
</feature>
<dbReference type="Proteomes" id="UP000326207">
    <property type="component" value="Unassembled WGS sequence"/>
</dbReference>
<name>A0A5N5U876_9EURY</name>
<feature type="transmembrane region" description="Helical" evidence="1">
    <location>
        <begin position="164"/>
        <end position="183"/>
    </location>
</feature>
<evidence type="ECO:0000313" key="7">
    <source>
        <dbReference type="Proteomes" id="UP000326302"/>
    </source>
</evidence>
<accession>A0A5N5UKE2</accession>
<dbReference type="Proteomes" id="UP000326302">
    <property type="component" value="Unassembled WGS sequence"/>
</dbReference>
<comment type="caution">
    <text evidence="3">The sequence shown here is derived from an EMBL/GenBank/DDBJ whole genome shotgun (WGS) entry which is preliminary data.</text>
</comment>
<protein>
    <recommendedName>
        <fullName evidence="2">DUF112 domain-containing protein</fullName>
    </recommendedName>
</protein>
<accession>A0A5N5UHF8</accession>
<dbReference type="InterPro" id="IPR002823">
    <property type="entry name" value="DUF112_TM"/>
</dbReference>
<dbReference type="OrthoDB" id="53365at2157"/>
<feature type="transmembrane region" description="Helical" evidence="1">
    <location>
        <begin position="58"/>
        <end position="80"/>
    </location>
</feature>
<dbReference type="EMBL" id="QJOW01000001">
    <property type="protein sequence ID" value="KAB7518169.1"/>
    <property type="molecule type" value="Genomic_DNA"/>
</dbReference>
<feature type="transmembrane region" description="Helical" evidence="1">
    <location>
        <begin position="195"/>
        <end position="216"/>
    </location>
</feature>
<keyword evidence="1" id="KW-1133">Transmembrane helix</keyword>
<evidence type="ECO:0000313" key="3">
    <source>
        <dbReference type="EMBL" id="KAB7514856.1"/>
    </source>
</evidence>
<feature type="transmembrane region" description="Helical" evidence="1">
    <location>
        <begin position="139"/>
        <end position="158"/>
    </location>
</feature>
<evidence type="ECO:0000256" key="1">
    <source>
        <dbReference type="SAM" id="Phobius"/>
    </source>
</evidence>
<evidence type="ECO:0000259" key="2">
    <source>
        <dbReference type="Pfam" id="PF01970"/>
    </source>
</evidence>
<keyword evidence="1" id="KW-0812">Transmembrane</keyword>
<feature type="domain" description="DUF112" evidence="2">
    <location>
        <begin position="17"/>
        <end position="400"/>
    </location>
</feature>
<dbReference type="Pfam" id="PF01970">
    <property type="entry name" value="TctA"/>
    <property type="match status" value="1"/>
</dbReference>
<reference evidence="6 7" key="1">
    <citation type="submission" date="2019-10" db="EMBL/GenBank/DDBJ databases">
        <title>Unraveling microbial dark matter from salterns through culturing: the case of the genus Halosegnis.</title>
        <authorList>
            <person name="Duran-Viseras A."/>
            <person name="Andrei A.-S."/>
            <person name="Vera-Gargallo B."/>
            <person name="Ghai R."/>
            <person name="Sanchez-Porro C."/>
            <person name="Ventosa A."/>
        </authorList>
    </citation>
    <scope>NUCLEOTIDE SEQUENCE [LARGE SCALE GENOMIC DNA]</scope>
    <source>
        <strain evidence="4 7">F17-44</strain>
        <strain evidence="3 8">F18-79</strain>
        <strain evidence="5 6">F19-13</strain>
    </source>
</reference>
<dbReference type="PANTHER" id="PTHR42204">
    <property type="entry name" value="INTEGRAL MEMBRANE PROTEIN"/>
    <property type="match status" value="1"/>
</dbReference>
<dbReference type="AlphaFoldDB" id="A0A5N5U876"/>
<organism evidence="3 8">
    <name type="scientific">Halosegnis rubeus</name>
    <dbReference type="NCBI Taxonomy" id="2212850"/>
    <lineage>
        <taxon>Archaea</taxon>
        <taxon>Methanobacteriati</taxon>
        <taxon>Methanobacteriota</taxon>
        <taxon>Stenosarchaea group</taxon>
        <taxon>Halobacteria</taxon>
        <taxon>Halobacteriales</taxon>
        <taxon>Natronomonadaceae</taxon>
        <taxon>Halosegnis</taxon>
    </lineage>
</organism>
<feature type="transmembrane region" description="Helical" evidence="1">
    <location>
        <begin position="276"/>
        <end position="298"/>
    </location>
</feature>
<keyword evidence="8" id="KW-1185">Reference proteome</keyword>
<dbReference type="EMBL" id="QMDY01000002">
    <property type="protein sequence ID" value="KAB7519258.1"/>
    <property type="molecule type" value="Genomic_DNA"/>
</dbReference>
<accession>A0A5N5U876</accession>
<keyword evidence="1" id="KW-0472">Membrane</keyword>
<evidence type="ECO:0000313" key="6">
    <source>
        <dbReference type="Proteomes" id="UP000326207"/>
    </source>
</evidence>
<feature type="transmembrane region" description="Helical" evidence="1">
    <location>
        <begin position="20"/>
        <end position="46"/>
    </location>
</feature>
<dbReference type="RefSeq" id="WP_152119068.1">
    <property type="nucleotide sequence ID" value="NZ_QJOW01000001.1"/>
</dbReference>
<dbReference type="EMBL" id="QKKZ01000002">
    <property type="protein sequence ID" value="KAB7514856.1"/>
    <property type="molecule type" value="Genomic_DNA"/>
</dbReference>
<dbReference type="Proteomes" id="UP000326865">
    <property type="component" value="Unassembled WGS sequence"/>
</dbReference>
<dbReference type="PANTHER" id="PTHR42204:SF1">
    <property type="entry name" value="INTEGRAL MEMBRANE PROTEIN"/>
    <property type="match status" value="1"/>
</dbReference>